<organism evidence="1">
    <name type="scientific">Pararge aegeria</name>
    <name type="common">speckled wood butterfly</name>
    <dbReference type="NCBI Taxonomy" id="116150"/>
    <lineage>
        <taxon>Eukaryota</taxon>
        <taxon>Metazoa</taxon>
        <taxon>Ecdysozoa</taxon>
        <taxon>Arthropoda</taxon>
        <taxon>Hexapoda</taxon>
        <taxon>Insecta</taxon>
        <taxon>Pterygota</taxon>
        <taxon>Neoptera</taxon>
        <taxon>Endopterygota</taxon>
        <taxon>Lepidoptera</taxon>
        <taxon>Glossata</taxon>
        <taxon>Ditrysia</taxon>
        <taxon>Papilionoidea</taxon>
        <taxon>Nymphalidae</taxon>
        <taxon>Satyrinae</taxon>
        <taxon>Satyrini</taxon>
        <taxon>Parargina</taxon>
        <taxon>Pararge</taxon>
    </lineage>
</organism>
<proteinExistence type="predicted"/>
<reference evidence="1" key="1">
    <citation type="journal article" date="2013" name="BMC Genomics">
        <title>Unscrambling butterfly oogenesis.</title>
        <authorList>
            <person name="Carter J.M."/>
            <person name="Baker S.C."/>
            <person name="Pink R."/>
            <person name="Carter D.R."/>
            <person name="Collins A."/>
            <person name="Tomlin J."/>
            <person name="Gibbs M."/>
            <person name="Breuker C.J."/>
        </authorList>
    </citation>
    <scope>NUCLEOTIDE SEQUENCE</scope>
    <source>
        <tissue evidence="1">Ovary</tissue>
    </source>
</reference>
<dbReference type="AlphaFoldDB" id="S4PC92"/>
<name>S4PC92_9NEOP</name>
<protein>
    <submittedName>
        <fullName evidence="1">Uncharacterized protein</fullName>
    </submittedName>
</protein>
<reference evidence="1" key="2">
    <citation type="submission" date="2013-05" db="EMBL/GenBank/DDBJ databases">
        <authorList>
            <person name="Carter J.-M."/>
            <person name="Baker S.C."/>
            <person name="Pink R."/>
            <person name="Carter D.R.F."/>
            <person name="Collins A."/>
            <person name="Tomlin J."/>
            <person name="Gibbs M."/>
            <person name="Breuker C.J."/>
        </authorList>
    </citation>
    <scope>NUCLEOTIDE SEQUENCE</scope>
    <source>
        <tissue evidence="1">Ovary</tissue>
    </source>
</reference>
<dbReference type="EMBL" id="GAIX01005562">
    <property type="protein sequence ID" value="JAA86998.1"/>
    <property type="molecule type" value="Transcribed_RNA"/>
</dbReference>
<evidence type="ECO:0000313" key="1">
    <source>
        <dbReference type="EMBL" id="JAA86998.1"/>
    </source>
</evidence>
<sequence length="385" mass="43568">MMTNNYLSGSSDLEKITKELISADELAGLNPMMAGQSHLPGVNGKNPLELLKESVILTPGLHTQDPEEMEEWDESEDEAPITDSKIMAPPACDPLSCHPMELLKDLAHLLSGDIQKMFQEISKKIKEISLFDKLNPEKLHSKFILLMKISGDDWESIKEDLQIACHQNFHSLSSTISGMLKVYQLQHSKAFNNNITVLGHVTDDLKVTTKRLTAQTEMDRIFNRDITQQINKLTISIAQCMESLDNKTLELHHPSRRNCRNTITPPTADSASSHQRNLPGNLEPLPGVTFKNELMKITLDSNLNITAIINIARAKPLSSICSLPINPRVICKILNQDLEILIKRLQSNPSFFIQFNNLNDKAEKIESLRSMFEEIPHKDNQWYRE</sequence>
<accession>S4PC92</accession>